<dbReference type="EMBL" id="JAEKJA010000001">
    <property type="protein sequence ID" value="MBJ3774108.1"/>
    <property type="molecule type" value="Genomic_DNA"/>
</dbReference>
<evidence type="ECO:0000313" key="2">
    <source>
        <dbReference type="EMBL" id="MBJ3774108.1"/>
    </source>
</evidence>
<evidence type="ECO:0000313" key="3">
    <source>
        <dbReference type="Proteomes" id="UP000609531"/>
    </source>
</evidence>
<comment type="caution">
    <text evidence="2">The sequence shown here is derived from an EMBL/GenBank/DDBJ whole genome shotgun (WGS) entry which is preliminary data.</text>
</comment>
<feature type="compositionally biased region" description="Polar residues" evidence="1">
    <location>
        <begin position="393"/>
        <end position="404"/>
    </location>
</feature>
<dbReference type="InterPro" id="IPR021293">
    <property type="entry name" value="DUF2865"/>
</dbReference>
<proteinExistence type="predicted"/>
<protein>
    <submittedName>
        <fullName evidence="2">DUF2865 domain-containing protein</fullName>
    </submittedName>
</protein>
<keyword evidence="3" id="KW-1185">Reference proteome</keyword>
<feature type="compositionally biased region" description="Basic and acidic residues" evidence="1">
    <location>
        <begin position="378"/>
        <end position="392"/>
    </location>
</feature>
<accession>A0A934ICN6</accession>
<dbReference type="Pfam" id="PF11064">
    <property type="entry name" value="DUF2865"/>
    <property type="match status" value="1"/>
</dbReference>
<name>A0A934ICN6_9HYPH</name>
<feature type="compositionally biased region" description="Basic and acidic residues" evidence="1">
    <location>
        <begin position="98"/>
        <end position="107"/>
    </location>
</feature>
<dbReference type="RefSeq" id="WP_198880011.1">
    <property type="nucleotide sequence ID" value="NZ_JAEKJA010000001.1"/>
</dbReference>
<dbReference type="Proteomes" id="UP000609531">
    <property type="component" value="Unassembled WGS sequence"/>
</dbReference>
<feature type="region of interest" description="Disordered" evidence="1">
    <location>
        <begin position="25"/>
        <end position="59"/>
    </location>
</feature>
<feature type="region of interest" description="Disordered" evidence="1">
    <location>
        <begin position="372"/>
        <end position="404"/>
    </location>
</feature>
<evidence type="ECO:0000256" key="1">
    <source>
        <dbReference type="SAM" id="MobiDB-lite"/>
    </source>
</evidence>
<dbReference type="AlphaFoldDB" id="A0A934ICN6"/>
<reference evidence="2" key="1">
    <citation type="submission" date="2020-12" db="EMBL/GenBank/DDBJ databases">
        <title>Bacterial taxonomy.</title>
        <authorList>
            <person name="Pan X."/>
        </authorList>
    </citation>
    <scope>NUCLEOTIDE SEQUENCE</scope>
    <source>
        <strain evidence="2">B2012</strain>
    </source>
</reference>
<feature type="region of interest" description="Disordered" evidence="1">
    <location>
        <begin position="87"/>
        <end position="121"/>
    </location>
</feature>
<sequence length="404" mass="43819">MRNAGGGNPRRIRELQRQVARACDDTRTASRQQQRRRTVAPPASGVIIHGTRPDNQLNDEARRGGFNIFSNIFGRRHPNEVETVSVDPREAVSSGSVERVDIDEQRLRRAAPSDDSDGSGRALRIGNARTVCVRLCDGFYFPINSQSHSSNFNEELAMCVGRCPGADVSLYAHDRDSPVETMRSTLTSERYVRLPTAFLYRKKRVADCGCQTQSVIASDMTADKALGFVGLSDEMAASKAAERAATTSGGYVRYKAVYDATGKPLAPSLTLRTPPSTRDDVQDDEVQTAALETSETTKLDDLPSAKPLPQGGEAIETVAAASTPPLRVREVGPQFFSRGYGLDEPRPSHAPLVRPTYTSPAITIVPLTNLAKPSAPRAAHDPAKIRLGDESRTSQLETVDQTGG</sequence>
<gene>
    <name evidence="2" type="ORF">JCR33_00300</name>
</gene>
<organism evidence="2 3">
    <name type="scientific">Acuticoccus mangrovi</name>
    <dbReference type="NCBI Taxonomy" id="2796142"/>
    <lineage>
        <taxon>Bacteria</taxon>
        <taxon>Pseudomonadati</taxon>
        <taxon>Pseudomonadota</taxon>
        <taxon>Alphaproteobacteria</taxon>
        <taxon>Hyphomicrobiales</taxon>
        <taxon>Amorphaceae</taxon>
        <taxon>Acuticoccus</taxon>
    </lineage>
</organism>